<protein>
    <submittedName>
        <fullName evidence="2">Uncharacterized protein</fullName>
    </submittedName>
</protein>
<organism evidence="2 3">
    <name type="scientific">Streptomyces spinoverrucosus</name>
    <dbReference type="NCBI Taxonomy" id="284043"/>
    <lineage>
        <taxon>Bacteria</taxon>
        <taxon>Bacillati</taxon>
        <taxon>Actinomycetota</taxon>
        <taxon>Actinomycetes</taxon>
        <taxon>Kitasatosporales</taxon>
        <taxon>Streptomycetaceae</taxon>
        <taxon>Streptomyces</taxon>
    </lineage>
</organism>
<reference evidence="2 3" key="1">
    <citation type="submission" date="2019-06" db="EMBL/GenBank/DDBJ databases">
        <title>Whole genome shotgun sequence of Streptomyces spinoverrucosus NBRC 14228.</title>
        <authorList>
            <person name="Hosoyama A."/>
            <person name="Uohara A."/>
            <person name="Ohji S."/>
            <person name="Ichikawa N."/>
        </authorList>
    </citation>
    <scope>NUCLEOTIDE SEQUENCE [LARGE SCALE GENOMIC DNA]</scope>
    <source>
        <strain evidence="2 3">NBRC 14228</strain>
    </source>
</reference>
<keyword evidence="3" id="KW-1185">Reference proteome</keyword>
<evidence type="ECO:0000256" key="1">
    <source>
        <dbReference type="SAM" id="MobiDB-lite"/>
    </source>
</evidence>
<proteinExistence type="predicted"/>
<dbReference type="Proteomes" id="UP000317881">
    <property type="component" value="Unassembled WGS sequence"/>
</dbReference>
<feature type="compositionally biased region" description="Basic and acidic residues" evidence="1">
    <location>
        <begin position="30"/>
        <end position="43"/>
    </location>
</feature>
<gene>
    <name evidence="2" type="ORF">SSP24_23550</name>
</gene>
<accession>A0A4Y3VFX7</accession>
<evidence type="ECO:0000313" key="3">
    <source>
        <dbReference type="Proteomes" id="UP000317881"/>
    </source>
</evidence>
<dbReference type="AlphaFoldDB" id="A0A4Y3VFX7"/>
<sequence length="56" mass="5565">MRGADGTCRLAYDSGGAALVTEDGAPAPDTDLRPVGEVPDRDGAGAGHQTDALPEA</sequence>
<comment type="caution">
    <text evidence="2">The sequence shown here is derived from an EMBL/GenBank/DDBJ whole genome shotgun (WGS) entry which is preliminary data.</text>
</comment>
<name>A0A4Y3VFX7_9ACTN</name>
<feature type="region of interest" description="Disordered" evidence="1">
    <location>
        <begin position="19"/>
        <end position="56"/>
    </location>
</feature>
<evidence type="ECO:0000313" key="2">
    <source>
        <dbReference type="EMBL" id="GEC04700.1"/>
    </source>
</evidence>
<dbReference type="EMBL" id="BJND01000017">
    <property type="protein sequence ID" value="GEC04700.1"/>
    <property type="molecule type" value="Genomic_DNA"/>
</dbReference>